<gene>
    <name evidence="2" type="ORF">FPHYL_12964</name>
</gene>
<organism evidence="2 3">
    <name type="scientific">Fusarium phyllophilum</name>
    <dbReference type="NCBI Taxonomy" id="47803"/>
    <lineage>
        <taxon>Eukaryota</taxon>
        <taxon>Fungi</taxon>
        <taxon>Dikarya</taxon>
        <taxon>Ascomycota</taxon>
        <taxon>Pezizomycotina</taxon>
        <taxon>Sordariomycetes</taxon>
        <taxon>Hypocreomycetidae</taxon>
        <taxon>Hypocreales</taxon>
        <taxon>Nectriaceae</taxon>
        <taxon>Fusarium</taxon>
        <taxon>Fusarium fujikuroi species complex</taxon>
    </lineage>
</organism>
<dbReference type="AlphaFoldDB" id="A0A8H5IG99"/>
<dbReference type="EMBL" id="JAAOAQ010000709">
    <property type="protein sequence ID" value="KAF5536432.1"/>
    <property type="molecule type" value="Genomic_DNA"/>
</dbReference>
<comment type="caution">
    <text evidence="2">The sequence shown here is derived from an EMBL/GenBank/DDBJ whole genome shotgun (WGS) entry which is preliminary data.</text>
</comment>
<evidence type="ECO:0000313" key="3">
    <source>
        <dbReference type="Proteomes" id="UP000582016"/>
    </source>
</evidence>
<protein>
    <submittedName>
        <fullName evidence="2">Uncharacterized protein</fullName>
    </submittedName>
</protein>
<sequence>MTRRTSEDSSTTVQQDITSEQATTALPKGSTSQESMSMFPTSNGSKELTTMPQVGYDTADSTMFRDGSFSAQDMMLPASQMMPPYFAPTNQDWQTVYSLLGYDANHPLEFASEVSLAIAPAYCDGGGTEPTINRDEVSPTSKTKAQPGIIA</sequence>
<evidence type="ECO:0000313" key="2">
    <source>
        <dbReference type="EMBL" id="KAF5536432.1"/>
    </source>
</evidence>
<evidence type="ECO:0000256" key="1">
    <source>
        <dbReference type="SAM" id="MobiDB-lite"/>
    </source>
</evidence>
<feature type="region of interest" description="Disordered" evidence="1">
    <location>
        <begin position="1"/>
        <end position="51"/>
    </location>
</feature>
<feature type="compositionally biased region" description="Polar residues" evidence="1">
    <location>
        <begin position="8"/>
        <end position="51"/>
    </location>
</feature>
<proteinExistence type="predicted"/>
<accession>A0A8H5IG99</accession>
<feature type="region of interest" description="Disordered" evidence="1">
    <location>
        <begin position="129"/>
        <end position="151"/>
    </location>
</feature>
<name>A0A8H5IG99_9HYPO</name>
<keyword evidence="3" id="KW-1185">Reference proteome</keyword>
<dbReference type="Proteomes" id="UP000582016">
    <property type="component" value="Unassembled WGS sequence"/>
</dbReference>
<reference evidence="2 3" key="1">
    <citation type="submission" date="2020-05" db="EMBL/GenBank/DDBJ databases">
        <title>Identification and distribution of gene clusters putatively required for synthesis of sphingolipid metabolism inhibitors in phylogenetically diverse species of the filamentous fungus Fusarium.</title>
        <authorList>
            <person name="Kim H.-S."/>
            <person name="Busman M."/>
            <person name="Brown D.W."/>
            <person name="Divon H."/>
            <person name="Uhlig S."/>
            <person name="Proctor R.H."/>
        </authorList>
    </citation>
    <scope>NUCLEOTIDE SEQUENCE [LARGE SCALE GENOMIC DNA]</scope>
    <source>
        <strain evidence="2 3">NRRL 13617</strain>
    </source>
</reference>